<keyword evidence="2" id="KW-1185">Reference proteome</keyword>
<comment type="caution">
    <text evidence="1">The sequence shown here is derived from an EMBL/GenBank/DDBJ whole genome shotgun (WGS) entry which is preliminary data.</text>
</comment>
<evidence type="ECO:0000313" key="2">
    <source>
        <dbReference type="Proteomes" id="UP001595462"/>
    </source>
</evidence>
<name>A0ABV7EMU0_9GAMM</name>
<dbReference type="Pfam" id="PF09709">
    <property type="entry name" value="Cas_Csd1"/>
    <property type="match status" value="1"/>
</dbReference>
<sequence length="600" mass="65866">MILAALNRLYDRLAEHGEVPSFGYSVENISFALIIDRQGRPIEFSDLRRQDGNKARPAAMRVPTNPEISRTSGIYANPLWDKTSYVIGCSAKPSARMASEHQAFIARQKELFGATDDESLIALLAFLDQWHPDHAAGLPGYSDDVLDSNVVFRIDGARAYIHDAPTAQKTWQDSLESEHETLAQCLVTGEQAPLASGHPRIRGVDGAQTSGGALISFNSNAYLSYGLTKEATAGLSKPAVFGYATALNHLLRRDADNRHRLRIGDTTTVFWADARDAKSAEAAEDFFAAANEPPSDEQENQRIHDVLAQIAKGRPLADLSADIDPDTRMYVLGLAPNAARLSIRFWCTERLDTLMQRYADHWHDLALDPPAWAGIAPAVWRLVNATAPSRDGKTKSDDVSPLLAGETMRSILNGQRYPRALLTQTVMRFRNDGDIGSPSATGRMRIALCKAVLQREARLANPHSPTSEIAMSLDRDSTHPGYLLGRLFAELENVQRTALGRVNASIKDRYFGSASATPASVFPILVRNAQHHLSNIRKGERPGLAGHIEGEIGHIVDGLGGTFPKHLRIEDQGRFAIGYYHQREARFAKKAEEPASADAE</sequence>
<dbReference type="Proteomes" id="UP001595462">
    <property type="component" value="Unassembled WGS sequence"/>
</dbReference>
<protein>
    <submittedName>
        <fullName evidence="1">Type I-C CRISPR-associated protein Cas8c/Csd1</fullName>
    </submittedName>
</protein>
<accession>A0ABV7EMU0</accession>
<dbReference type="InterPro" id="IPR010144">
    <property type="entry name" value="CRISPR-assoc_prot_Csd1-typ"/>
</dbReference>
<organism evidence="1 2">
    <name type="scientific">Salinisphaera aquimarina</name>
    <dbReference type="NCBI Taxonomy" id="2094031"/>
    <lineage>
        <taxon>Bacteria</taxon>
        <taxon>Pseudomonadati</taxon>
        <taxon>Pseudomonadota</taxon>
        <taxon>Gammaproteobacteria</taxon>
        <taxon>Salinisphaerales</taxon>
        <taxon>Salinisphaeraceae</taxon>
        <taxon>Salinisphaera</taxon>
    </lineage>
</organism>
<proteinExistence type="predicted"/>
<reference evidence="2" key="1">
    <citation type="journal article" date="2019" name="Int. J. Syst. Evol. Microbiol.">
        <title>The Global Catalogue of Microorganisms (GCM) 10K type strain sequencing project: providing services to taxonomists for standard genome sequencing and annotation.</title>
        <authorList>
            <consortium name="The Broad Institute Genomics Platform"/>
            <consortium name="The Broad Institute Genome Sequencing Center for Infectious Disease"/>
            <person name="Wu L."/>
            <person name="Ma J."/>
        </authorList>
    </citation>
    <scope>NUCLEOTIDE SEQUENCE [LARGE SCALE GENOMIC DNA]</scope>
    <source>
        <strain evidence="2">KCTC 52640</strain>
    </source>
</reference>
<dbReference type="RefSeq" id="WP_380686581.1">
    <property type="nucleotide sequence ID" value="NZ_JBHRSS010000003.1"/>
</dbReference>
<gene>
    <name evidence="1" type="primary">cas8c</name>
    <name evidence="1" type="ORF">ACFOSU_03725</name>
</gene>
<dbReference type="EMBL" id="JBHRSS010000003">
    <property type="protein sequence ID" value="MFC3102992.1"/>
    <property type="molecule type" value="Genomic_DNA"/>
</dbReference>
<dbReference type="CDD" id="cd09757">
    <property type="entry name" value="Cas8c_I-C"/>
    <property type="match status" value="1"/>
</dbReference>
<dbReference type="NCBIfam" id="TIGR01863">
    <property type="entry name" value="cas_Csd1"/>
    <property type="match status" value="1"/>
</dbReference>
<evidence type="ECO:0000313" key="1">
    <source>
        <dbReference type="EMBL" id="MFC3102992.1"/>
    </source>
</evidence>